<keyword evidence="1" id="KW-1133">Transmembrane helix</keyword>
<sequence>MTETEARLNSHELVCAERYEQINARLKRLERIIMNAAGAMLIGMGGIIWTFVSHAPR</sequence>
<protein>
    <submittedName>
        <fullName evidence="2">Uncharacterized protein</fullName>
    </submittedName>
</protein>
<keyword evidence="1" id="KW-0812">Transmembrane</keyword>
<keyword evidence="1" id="KW-0472">Membrane</keyword>
<feature type="transmembrane region" description="Helical" evidence="1">
    <location>
        <begin position="32"/>
        <end position="52"/>
    </location>
</feature>
<evidence type="ECO:0000313" key="2">
    <source>
        <dbReference type="EMBL" id="CAB4121246.1"/>
    </source>
</evidence>
<reference evidence="2" key="1">
    <citation type="submission" date="2020-04" db="EMBL/GenBank/DDBJ databases">
        <authorList>
            <person name="Chiriac C."/>
            <person name="Salcher M."/>
            <person name="Ghai R."/>
            <person name="Kavagutti S V."/>
        </authorList>
    </citation>
    <scope>NUCLEOTIDE SEQUENCE</scope>
</reference>
<organism evidence="2">
    <name type="scientific">uncultured Caudovirales phage</name>
    <dbReference type="NCBI Taxonomy" id="2100421"/>
    <lineage>
        <taxon>Viruses</taxon>
        <taxon>Duplodnaviria</taxon>
        <taxon>Heunggongvirae</taxon>
        <taxon>Uroviricota</taxon>
        <taxon>Caudoviricetes</taxon>
        <taxon>Peduoviridae</taxon>
        <taxon>Maltschvirus</taxon>
        <taxon>Maltschvirus maltsch</taxon>
    </lineage>
</organism>
<accession>A0A6J5KJD9</accession>
<evidence type="ECO:0000256" key="1">
    <source>
        <dbReference type="SAM" id="Phobius"/>
    </source>
</evidence>
<proteinExistence type="predicted"/>
<dbReference type="EMBL" id="LR796142">
    <property type="protein sequence ID" value="CAB4121246.1"/>
    <property type="molecule type" value="Genomic_DNA"/>
</dbReference>
<name>A0A6J5KJD9_9CAUD</name>
<gene>
    <name evidence="2" type="ORF">UFOVP10_62</name>
</gene>